<dbReference type="GO" id="GO:0005813">
    <property type="term" value="C:centrosome"/>
    <property type="evidence" value="ECO:0007669"/>
    <property type="project" value="TreeGrafter"/>
</dbReference>
<proteinExistence type="predicted"/>
<reference evidence="3" key="1">
    <citation type="submission" date="2025-08" db="UniProtKB">
        <authorList>
            <consortium name="RefSeq"/>
        </authorList>
    </citation>
    <scope>IDENTIFICATION</scope>
    <source>
        <tissue evidence="3">Whole organism</tissue>
    </source>
</reference>
<gene>
    <name evidence="3" type="primary">LOC113208897</name>
</gene>
<dbReference type="GO" id="GO:0051298">
    <property type="term" value="P:centrosome duplication"/>
    <property type="evidence" value="ECO:0007669"/>
    <property type="project" value="TreeGrafter"/>
</dbReference>
<dbReference type="OrthoDB" id="264795at2759"/>
<dbReference type="Pfam" id="PF03399">
    <property type="entry name" value="SAC3_GANP"/>
    <property type="match status" value="1"/>
</dbReference>
<keyword evidence="2" id="KW-1185">Reference proteome</keyword>
<protein>
    <submittedName>
        <fullName evidence="3">Germinal-center associated nuclear protein isoform X1</fullName>
    </submittedName>
</protein>
<dbReference type="GO" id="GO:0005634">
    <property type="term" value="C:nucleus"/>
    <property type="evidence" value="ECO:0007669"/>
    <property type="project" value="TreeGrafter"/>
</dbReference>
<dbReference type="Proteomes" id="UP000504606">
    <property type="component" value="Unplaced"/>
</dbReference>
<dbReference type="GO" id="GO:0051225">
    <property type="term" value="P:spindle assembly"/>
    <property type="evidence" value="ECO:0007669"/>
    <property type="project" value="TreeGrafter"/>
</dbReference>
<dbReference type="Gene3D" id="1.25.40.990">
    <property type="match status" value="1"/>
</dbReference>
<evidence type="ECO:0000313" key="3">
    <source>
        <dbReference type="RefSeq" id="XP_052127539.1"/>
    </source>
</evidence>
<dbReference type="InterPro" id="IPR045107">
    <property type="entry name" value="SAC3/GANP/THP3"/>
</dbReference>
<dbReference type="GeneID" id="113208897"/>
<dbReference type="RefSeq" id="XP_052127539.1">
    <property type="nucleotide sequence ID" value="XM_052271579.1"/>
</dbReference>
<sequence>MDYGEELTAYGDFIKGTCNLMCPVNERKLRERERLLHPLERLEHPVSDVSNIIHTKRNLRRNGNYLADPNKIVKSFSRSAAGHKMPSPSDLRPFPALDMTVSYLIREIACNNIHTAGWVDRYNFVTDRLRAVRQDMVIQNLPSVDCIKLLKPMVKFHVFAAYWLCESPINVFDPKINSSFLQECIKRLLNMYDIIRKTANRDDSVFIPVTVDFNQAKKQLVYKGEYCNEEHLICALYLILNLGNAEALNQGIARLRFYGGCCQSCIESQAFEVSIASWHGNYNKVCKLIRNLSPLLGMAAAINLPSIRRHALIVMSTAYNNKTLKFPIDVLEETLMWNNQNQVVQDCKYYGVVVEKTEDTKLYARFQKETFNLHVKQLPPFRLQWLDKTLSDVALAKILADHC</sequence>
<dbReference type="PANTHER" id="PTHR12436">
    <property type="entry name" value="80 KDA MCM3-ASSOCIATED PROTEIN"/>
    <property type="match status" value="1"/>
</dbReference>
<dbReference type="GO" id="GO:0005819">
    <property type="term" value="C:spindle"/>
    <property type="evidence" value="ECO:0007669"/>
    <property type="project" value="TreeGrafter"/>
</dbReference>
<name>A0A9C6X1S0_FRAOC</name>
<evidence type="ECO:0000313" key="2">
    <source>
        <dbReference type="Proteomes" id="UP000504606"/>
    </source>
</evidence>
<dbReference type="InterPro" id="IPR005062">
    <property type="entry name" value="SAC3/GANP/THP3_conserved"/>
</dbReference>
<dbReference type="PANTHER" id="PTHR12436:SF38">
    <property type="entry name" value="SAC3 DOMAIN-CONTAINING PROTEIN 1"/>
    <property type="match status" value="1"/>
</dbReference>
<feature type="domain" description="SAC3/GANP/THP3 conserved" evidence="1">
    <location>
        <begin position="21"/>
        <end position="355"/>
    </location>
</feature>
<evidence type="ECO:0000259" key="1">
    <source>
        <dbReference type="Pfam" id="PF03399"/>
    </source>
</evidence>
<accession>A0A9C6X1S0</accession>
<dbReference type="AlphaFoldDB" id="A0A9C6X1S0"/>
<organism evidence="2 3">
    <name type="scientific">Frankliniella occidentalis</name>
    <name type="common">Western flower thrips</name>
    <name type="synonym">Euthrips occidentalis</name>
    <dbReference type="NCBI Taxonomy" id="133901"/>
    <lineage>
        <taxon>Eukaryota</taxon>
        <taxon>Metazoa</taxon>
        <taxon>Ecdysozoa</taxon>
        <taxon>Arthropoda</taxon>
        <taxon>Hexapoda</taxon>
        <taxon>Insecta</taxon>
        <taxon>Pterygota</taxon>
        <taxon>Neoptera</taxon>
        <taxon>Paraneoptera</taxon>
        <taxon>Thysanoptera</taxon>
        <taxon>Terebrantia</taxon>
        <taxon>Thripoidea</taxon>
        <taxon>Thripidae</taxon>
        <taxon>Frankliniella</taxon>
    </lineage>
</organism>